<comment type="caution">
    <text evidence="2">The sequence shown here is derived from an EMBL/GenBank/DDBJ whole genome shotgun (WGS) entry which is preliminary data.</text>
</comment>
<dbReference type="Proteomes" id="UP001217838">
    <property type="component" value="Unassembled WGS sequence"/>
</dbReference>
<dbReference type="RefSeq" id="WP_271993911.1">
    <property type="nucleotide sequence ID" value="NZ_JAQNDN010000001.1"/>
</dbReference>
<reference evidence="2 3" key="1">
    <citation type="submission" date="2022-11" db="EMBL/GenBank/DDBJ databases">
        <title>Minimal conservation of predation-associated metabolite biosynthetic gene clusters underscores biosynthetic potential of Myxococcota including descriptions for ten novel species: Archangium lansinium sp. nov., Myxococcus landrumus sp. nov., Nannocystis bai.</title>
        <authorList>
            <person name="Ahearne A."/>
            <person name="Stevens C."/>
            <person name="Dowd S."/>
        </authorList>
    </citation>
    <scope>NUCLEOTIDE SEQUENCE [LARGE SCALE GENOMIC DNA]</scope>
    <source>
        <strain evidence="2 3">NCELM</strain>
    </source>
</reference>
<keyword evidence="3" id="KW-1185">Reference proteome</keyword>
<organism evidence="2 3">
    <name type="scientific">Nannocystis radixulma</name>
    <dbReference type="NCBI Taxonomy" id="2995305"/>
    <lineage>
        <taxon>Bacteria</taxon>
        <taxon>Pseudomonadati</taxon>
        <taxon>Myxococcota</taxon>
        <taxon>Polyangia</taxon>
        <taxon>Nannocystales</taxon>
        <taxon>Nannocystaceae</taxon>
        <taxon>Nannocystis</taxon>
    </lineage>
</organism>
<dbReference type="EMBL" id="JAQNDN010000001">
    <property type="protein sequence ID" value="MDC0666377.1"/>
    <property type="molecule type" value="Genomic_DNA"/>
</dbReference>
<feature type="chain" id="PRO_5045209996" evidence="1">
    <location>
        <begin position="34"/>
        <end position="177"/>
    </location>
</feature>
<keyword evidence="1" id="KW-0732">Signal</keyword>
<evidence type="ECO:0000313" key="3">
    <source>
        <dbReference type="Proteomes" id="UP001217838"/>
    </source>
</evidence>
<protein>
    <submittedName>
        <fullName evidence="2">Uncharacterized protein</fullName>
    </submittedName>
</protein>
<evidence type="ECO:0000256" key="1">
    <source>
        <dbReference type="SAM" id="SignalP"/>
    </source>
</evidence>
<feature type="signal peptide" evidence="1">
    <location>
        <begin position="1"/>
        <end position="33"/>
    </location>
</feature>
<gene>
    <name evidence="2" type="ORF">POL58_01450</name>
</gene>
<name>A0ABT5AX03_9BACT</name>
<evidence type="ECO:0000313" key="2">
    <source>
        <dbReference type="EMBL" id="MDC0666377.1"/>
    </source>
</evidence>
<accession>A0ABT5AX03</accession>
<proteinExistence type="predicted"/>
<sequence length="177" mass="19174">MLAEESSMANTKTIRSSSVACCLLLLAPSVPLAAPAATPGEDASQYVDASEYVQGETQIEAWFSMLSELKRDFDDICGDTFCEGEYSNIESLRYRCSVHQASGRIGACVWVFAASNEEIDPATGEILVMPKFWRCPTPLAPGTTIEELLSAVAEHSALDAPLPRSERSIYDGLIDCL</sequence>